<name>A0A8J2KFE2_9HEXA</name>
<dbReference type="Proteomes" id="UP000708208">
    <property type="component" value="Unassembled WGS sequence"/>
</dbReference>
<organism evidence="1 2">
    <name type="scientific">Allacma fusca</name>
    <dbReference type="NCBI Taxonomy" id="39272"/>
    <lineage>
        <taxon>Eukaryota</taxon>
        <taxon>Metazoa</taxon>
        <taxon>Ecdysozoa</taxon>
        <taxon>Arthropoda</taxon>
        <taxon>Hexapoda</taxon>
        <taxon>Collembola</taxon>
        <taxon>Symphypleona</taxon>
        <taxon>Sminthuridae</taxon>
        <taxon>Allacma</taxon>
    </lineage>
</organism>
<protein>
    <submittedName>
        <fullName evidence="1">Uncharacterized protein</fullName>
    </submittedName>
</protein>
<feature type="non-terminal residue" evidence="1">
    <location>
        <position position="8"/>
    </location>
</feature>
<accession>A0A8J2KFE2</accession>
<comment type="caution">
    <text evidence="1">The sequence shown here is derived from an EMBL/GenBank/DDBJ whole genome shotgun (WGS) entry which is preliminary data.</text>
</comment>
<dbReference type="EMBL" id="CAJVCH010381866">
    <property type="protein sequence ID" value="CAG7816916.1"/>
    <property type="molecule type" value="Genomic_DNA"/>
</dbReference>
<evidence type="ECO:0000313" key="1">
    <source>
        <dbReference type="EMBL" id="CAG7816916.1"/>
    </source>
</evidence>
<evidence type="ECO:0000313" key="2">
    <source>
        <dbReference type="Proteomes" id="UP000708208"/>
    </source>
</evidence>
<sequence>NKTTVRFC</sequence>
<keyword evidence="2" id="KW-1185">Reference proteome</keyword>
<reference evidence="1" key="1">
    <citation type="submission" date="2021-06" db="EMBL/GenBank/DDBJ databases">
        <authorList>
            <person name="Hodson N. C."/>
            <person name="Mongue J. A."/>
            <person name="Jaron S. K."/>
        </authorList>
    </citation>
    <scope>NUCLEOTIDE SEQUENCE</scope>
</reference>
<gene>
    <name evidence="1" type="ORF">AFUS01_LOCUS27510</name>
</gene>
<proteinExistence type="predicted"/>